<evidence type="ECO:0000256" key="2">
    <source>
        <dbReference type="ARBA" id="ARBA00022729"/>
    </source>
</evidence>
<evidence type="ECO:0000313" key="4">
    <source>
        <dbReference type="EMBL" id="KAL1523377.1"/>
    </source>
</evidence>
<evidence type="ECO:0000256" key="1">
    <source>
        <dbReference type="ARBA" id="ARBA00005445"/>
    </source>
</evidence>
<keyword evidence="5" id="KW-1185">Reference proteome</keyword>
<comment type="similarity">
    <text evidence="1">Belongs to the ice-binding protein family.</text>
</comment>
<dbReference type="Pfam" id="PF11999">
    <property type="entry name" value="Ice_binding"/>
    <property type="match status" value="2"/>
</dbReference>
<accession>A0AB34JQB1</accession>
<evidence type="ECO:0000313" key="5">
    <source>
        <dbReference type="Proteomes" id="UP001515480"/>
    </source>
</evidence>
<reference evidence="4 5" key="1">
    <citation type="journal article" date="2024" name="Science">
        <title>Giant polyketide synthase enzymes in the biosynthesis of giant marine polyether toxins.</title>
        <authorList>
            <person name="Fallon T.R."/>
            <person name="Shende V.V."/>
            <person name="Wierzbicki I.H."/>
            <person name="Pendleton A.L."/>
            <person name="Watervoot N.F."/>
            <person name="Auber R.P."/>
            <person name="Gonzalez D.J."/>
            <person name="Wisecaver J.H."/>
            <person name="Moore B.S."/>
        </authorList>
    </citation>
    <scope>NUCLEOTIDE SEQUENCE [LARGE SCALE GENOMIC DNA]</scope>
    <source>
        <strain evidence="4 5">12B1</strain>
    </source>
</reference>
<proteinExistence type="inferred from homology"/>
<feature type="chain" id="PRO_5044349092" description="Ice-binding protein" evidence="3">
    <location>
        <begin position="22"/>
        <end position="559"/>
    </location>
</feature>
<organism evidence="4 5">
    <name type="scientific">Prymnesium parvum</name>
    <name type="common">Toxic golden alga</name>
    <dbReference type="NCBI Taxonomy" id="97485"/>
    <lineage>
        <taxon>Eukaryota</taxon>
        <taxon>Haptista</taxon>
        <taxon>Haptophyta</taxon>
        <taxon>Prymnesiophyceae</taxon>
        <taxon>Prymnesiales</taxon>
        <taxon>Prymnesiaceae</taxon>
        <taxon>Prymnesium</taxon>
    </lineage>
</organism>
<dbReference type="EMBL" id="JBGBPQ010000006">
    <property type="protein sequence ID" value="KAL1523377.1"/>
    <property type="molecule type" value="Genomic_DNA"/>
</dbReference>
<comment type="caution">
    <text evidence="4">The sequence shown here is derived from an EMBL/GenBank/DDBJ whole genome shotgun (WGS) entry which is preliminary data.</text>
</comment>
<name>A0AB34JQB1_PRYPA</name>
<gene>
    <name evidence="4" type="ORF">AB1Y20_018320</name>
</gene>
<evidence type="ECO:0000256" key="3">
    <source>
        <dbReference type="SAM" id="SignalP"/>
    </source>
</evidence>
<evidence type="ECO:0008006" key="6">
    <source>
        <dbReference type="Google" id="ProtNLM"/>
    </source>
</evidence>
<protein>
    <recommendedName>
        <fullName evidence="6">Ice-binding protein</fullName>
    </recommendedName>
</protein>
<feature type="signal peptide" evidence="3">
    <location>
        <begin position="1"/>
        <end position="21"/>
    </location>
</feature>
<dbReference type="AlphaFoldDB" id="A0AB34JQB1"/>
<dbReference type="Proteomes" id="UP001515480">
    <property type="component" value="Unassembled WGS sequence"/>
</dbReference>
<sequence>MKLHTSVFAIRLLALGSIVSALPTELQRTLTMANDVVDCEAFKHSPVELLSAANFAVLAGSTVTNVGPSRVGGNLGVSPGTAVTGFPPGKVAVGSAIHAADGSSAQATLDLGSAMLATALLTECSVIKIGNLGGMTLYPGLYVSSSSMEITSGDLTLDAQGDESAVFIFKMASTFITTSGRQIFLAGGAQQKNIFWLVGSSATLGGTSVFHGTLMADQSITVGGGASVTGRVLAKVAAVGLNANAIVLPPVWSNTRQLTANLVATECGTFKQSPVDLLSAATYAVLAGSTVTNTGPTTVKGNLGVSPGTAVTGFPPGKVAVGSAIHAADGSSAQATLDLGSAMLATALLTECSVIKIGNLGGMTLYPGLYVSSSSMEITSGDLTLDAQGDESAVFIFKMASTFITTSGRQIFLAGGAQQKNIFWLVGSSATLGGTSVFHGTLMADQSITVGGGASVTGRVLAKVAAVGLNANAIVLPPVWSNTRQLTANLVATECGTFKQSPVDLLSAATYAVLAGSTVTNTGPTTVKGNLGVSPGTAVTGFPPGKVAVGSAIHAADGS</sequence>
<dbReference type="InterPro" id="IPR021884">
    <property type="entry name" value="Ice-bd_prot"/>
</dbReference>
<keyword evidence="2 3" id="KW-0732">Signal</keyword>